<dbReference type="AlphaFoldDB" id="A0A1F7WJX1"/>
<dbReference type="EMBL" id="MGFJ01000024">
    <property type="protein sequence ID" value="OGM02335.1"/>
    <property type="molecule type" value="Genomic_DNA"/>
</dbReference>
<dbReference type="Proteomes" id="UP000176198">
    <property type="component" value="Unassembled WGS sequence"/>
</dbReference>
<dbReference type="STRING" id="1802471.A2115_03170"/>
<gene>
    <name evidence="1" type="ORF">A2115_03170</name>
</gene>
<dbReference type="PANTHER" id="PTHR31591">
    <property type="entry name" value="UPF0613 PROTEIN PB24D3.06C"/>
    <property type="match status" value="1"/>
</dbReference>
<accession>A0A1F7WJX1</accession>
<organism evidence="1 2">
    <name type="scientific">Candidatus Woesebacteria bacterium GWA1_41_8</name>
    <dbReference type="NCBI Taxonomy" id="1802471"/>
    <lineage>
        <taxon>Bacteria</taxon>
        <taxon>Candidatus Woeseibacteriota</taxon>
    </lineage>
</organism>
<dbReference type="SUPFAM" id="SSF53474">
    <property type="entry name" value="alpha/beta-Hydrolases"/>
    <property type="match status" value="1"/>
</dbReference>
<comment type="caution">
    <text evidence="1">The sequence shown here is derived from an EMBL/GenBank/DDBJ whole genome shotgun (WGS) entry which is preliminary data.</text>
</comment>
<evidence type="ECO:0000313" key="1">
    <source>
        <dbReference type="EMBL" id="OGM02335.1"/>
    </source>
</evidence>
<evidence type="ECO:0008006" key="3">
    <source>
        <dbReference type="Google" id="ProtNLM"/>
    </source>
</evidence>
<proteinExistence type="predicted"/>
<dbReference type="Gene3D" id="3.40.50.1820">
    <property type="entry name" value="alpha/beta hydrolase"/>
    <property type="match status" value="1"/>
</dbReference>
<protein>
    <recommendedName>
        <fullName evidence="3">Serine aminopeptidase S33 domain-containing protein</fullName>
    </recommendedName>
</protein>
<dbReference type="InterPro" id="IPR029058">
    <property type="entry name" value="AB_hydrolase_fold"/>
</dbReference>
<dbReference type="InterPro" id="IPR013744">
    <property type="entry name" value="SidJ"/>
</dbReference>
<dbReference type="PANTHER" id="PTHR31591:SF1">
    <property type="entry name" value="UPF0613 PROTEIN PB24D3.06C"/>
    <property type="match status" value="1"/>
</dbReference>
<evidence type="ECO:0000313" key="2">
    <source>
        <dbReference type="Proteomes" id="UP000176198"/>
    </source>
</evidence>
<dbReference type="Pfam" id="PF08538">
    <property type="entry name" value="DUF1749"/>
    <property type="match status" value="1"/>
</dbReference>
<reference evidence="1 2" key="1">
    <citation type="journal article" date="2016" name="Nat. Commun.">
        <title>Thousands of microbial genomes shed light on interconnected biogeochemical processes in an aquifer system.</title>
        <authorList>
            <person name="Anantharaman K."/>
            <person name="Brown C.T."/>
            <person name="Hug L.A."/>
            <person name="Sharon I."/>
            <person name="Castelle C.J."/>
            <person name="Probst A.J."/>
            <person name="Thomas B.C."/>
            <person name="Singh A."/>
            <person name="Wilkins M.J."/>
            <person name="Karaoz U."/>
            <person name="Brodie E.L."/>
            <person name="Williams K.H."/>
            <person name="Hubbard S.S."/>
            <person name="Banfield J.F."/>
        </authorList>
    </citation>
    <scope>NUCLEOTIDE SEQUENCE [LARGE SCALE GENOMIC DNA]</scope>
</reference>
<sequence>MFFGWGIWPAYFRFTFPAYKPFRLKHIDLLKAFSCMTNPKFIQLKTADKLLLPGLLYEAKNSKTAAIYLHGNGSSSIFYHEDDYLAQTLNKKGISLLLFNNRGAHIIKKLTVKKGGVEERKQYGMAYEKIKECIQDIDGAIAFLKKQGYKKFYLIGSSTGANKICVYNYYKPENSISKYVLVSGGDDTGIYYSMFGRAKFMKLLKRSREMIKKGKGEEIIKEILPDGIFSYQGFWDIANPDGDYNVFSYTEALDKVKLSKKKLFRHFSAIKKPTLVIYGDKDEYVPWGIKRIYEVLKKYQPGFDFEVVKGADHRYSGKRQEQSKIIVNWLSKK</sequence>
<name>A0A1F7WJX1_9BACT</name>